<feature type="compositionally biased region" description="Gly residues" evidence="7">
    <location>
        <begin position="44"/>
        <end position="60"/>
    </location>
</feature>
<protein>
    <submittedName>
        <fullName evidence="8">Uncharacterized protein</fullName>
    </submittedName>
</protein>
<evidence type="ECO:0000256" key="2">
    <source>
        <dbReference type="ARBA" id="ARBA00006824"/>
    </source>
</evidence>
<reference evidence="8 9" key="1">
    <citation type="journal article" date="2011" name="Science">
        <title>The Selaginella genome identifies genetic changes associated with the evolution of vascular plants.</title>
        <authorList>
            <person name="Banks J.A."/>
            <person name="Nishiyama T."/>
            <person name="Hasebe M."/>
            <person name="Bowman J.L."/>
            <person name="Gribskov M."/>
            <person name="dePamphilis C."/>
            <person name="Albert V.A."/>
            <person name="Aono N."/>
            <person name="Aoyama T."/>
            <person name="Ambrose B.A."/>
            <person name="Ashton N.W."/>
            <person name="Axtell M.J."/>
            <person name="Barker E."/>
            <person name="Barker M.S."/>
            <person name="Bennetzen J.L."/>
            <person name="Bonawitz N.D."/>
            <person name="Chapple C."/>
            <person name="Cheng C."/>
            <person name="Correa L.G."/>
            <person name="Dacre M."/>
            <person name="DeBarry J."/>
            <person name="Dreyer I."/>
            <person name="Elias M."/>
            <person name="Engstrom E.M."/>
            <person name="Estelle M."/>
            <person name="Feng L."/>
            <person name="Finet C."/>
            <person name="Floyd S.K."/>
            <person name="Frommer W.B."/>
            <person name="Fujita T."/>
            <person name="Gramzow L."/>
            <person name="Gutensohn M."/>
            <person name="Harholt J."/>
            <person name="Hattori M."/>
            <person name="Heyl A."/>
            <person name="Hirai T."/>
            <person name="Hiwatashi Y."/>
            <person name="Ishikawa M."/>
            <person name="Iwata M."/>
            <person name="Karol K.G."/>
            <person name="Koehler B."/>
            <person name="Kolukisaoglu U."/>
            <person name="Kubo M."/>
            <person name="Kurata T."/>
            <person name="Lalonde S."/>
            <person name="Li K."/>
            <person name="Li Y."/>
            <person name="Litt A."/>
            <person name="Lyons E."/>
            <person name="Manning G."/>
            <person name="Maruyama T."/>
            <person name="Michael T.P."/>
            <person name="Mikami K."/>
            <person name="Miyazaki S."/>
            <person name="Morinaga S."/>
            <person name="Murata T."/>
            <person name="Mueller-Roeber B."/>
            <person name="Nelson D.R."/>
            <person name="Obara M."/>
            <person name="Oguri Y."/>
            <person name="Olmstead R.G."/>
            <person name="Onodera N."/>
            <person name="Petersen B.L."/>
            <person name="Pils B."/>
            <person name="Prigge M."/>
            <person name="Rensing S.A."/>
            <person name="Riano-Pachon D.M."/>
            <person name="Roberts A.W."/>
            <person name="Sato Y."/>
            <person name="Scheller H.V."/>
            <person name="Schulz B."/>
            <person name="Schulz C."/>
            <person name="Shakirov E.V."/>
            <person name="Shibagaki N."/>
            <person name="Shinohara N."/>
            <person name="Shippen D.E."/>
            <person name="Soerensen I."/>
            <person name="Sotooka R."/>
            <person name="Sugimoto N."/>
            <person name="Sugita M."/>
            <person name="Sumikawa N."/>
            <person name="Tanurdzic M."/>
            <person name="Theissen G."/>
            <person name="Ulvskov P."/>
            <person name="Wakazuki S."/>
            <person name="Weng J.K."/>
            <person name="Willats W.W."/>
            <person name="Wipf D."/>
            <person name="Wolf P.G."/>
            <person name="Yang L."/>
            <person name="Zimmer A.D."/>
            <person name="Zhu Q."/>
            <person name="Mitros T."/>
            <person name="Hellsten U."/>
            <person name="Loque D."/>
            <person name="Otillar R."/>
            <person name="Salamov A."/>
            <person name="Schmutz J."/>
            <person name="Shapiro H."/>
            <person name="Lindquist E."/>
            <person name="Lucas S."/>
            <person name="Rokhsar D."/>
            <person name="Grigoriev I.V."/>
        </authorList>
    </citation>
    <scope>NUCLEOTIDE SEQUENCE [LARGE SCALE GENOMIC DNA]</scope>
</reference>
<dbReference type="GO" id="GO:0016020">
    <property type="term" value="C:membrane"/>
    <property type="evidence" value="ECO:0007669"/>
    <property type="project" value="UniProtKB-SubCell"/>
</dbReference>
<feature type="transmembrane region" description="Helical" evidence="6">
    <location>
        <begin position="122"/>
        <end position="141"/>
    </location>
</feature>
<comment type="similarity">
    <text evidence="2 6">Belongs to the peroxisomal membrane protein PXMP2/4 family.</text>
</comment>
<dbReference type="AlphaFoldDB" id="D8R9P6"/>
<dbReference type="FunCoup" id="D8R9P6">
    <property type="interactions" value="2951"/>
</dbReference>
<dbReference type="HOGENOM" id="CLU_049109_2_0_1"/>
<evidence type="ECO:0000256" key="5">
    <source>
        <dbReference type="ARBA" id="ARBA00023136"/>
    </source>
</evidence>
<gene>
    <name evidence="8" type="ORF">SELMODRAFT_88562</name>
</gene>
<feature type="region of interest" description="Disordered" evidence="7">
    <location>
        <begin position="16"/>
        <end position="70"/>
    </location>
</feature>
<keyword evidence="9" id="KW-1185">Reference proteome</keyword>
<name>D8R9P6_SELML</name>
<comment type="subcellular location">
    <subcellularLocation>
        <location evidence="1">Membrane</location>
        <topology evidence="1">Multi-pass membrane protein</topology>
    </subcellularLocation>
</comment>
<keyword evidence="3 6" id="KW-0812">Transmembrane</keyword>
<dbReference type="KEGG" id="smo:SELMODRAFT_88562"/>
<dbReference type="InParanoid" id="D8R9P6"/>
<proteinExistence type="inferred from homology"/>
<evidence type="ECO:0000313" key="9">
    <source>
        <dbReference type="Proteomes" id="UP000001514"/>
    </source>
</evidence>
<dbReference type="STRING" id="88036.D8R9P6"/>
<dbReference type="GO" id="GO:0005737">
    <property type="term" value="C:cytoplasm"/>
    <property type="evidence" value="ECO:0000318"/>
    <property type="project" value="GO_Central"/>
</dbReference>
<keyword evidence="5 6" id="KW-0472">Membrane</keyword>
<feature type="transmembrane region" description="Helical" evidence="6">
    <location>
        <begin position="161"/>
        <end position="182"/>
    </location>
</feature>
<sequence>MGGIFKGVSTTQTIQQHSSVAGALPDENEEQGLISGGSLRSDDGAGGAGRGGSGGGGGGQGDHHSQSGGGGGGNPVLAWYMKLLEERPVTTKAVTAAILTFMGDLFTQLVIEKSGGIDIKRIVVITSLGLMLVGPTLHFWYLTLSKVVKIGGVKGTGIRLFLDQLFFSPLFIGVFFICLLTLEGRPSDIGPKLSRDWPSAVITNWKLWVPFQFINFMFVPQKLQVGFSNIIALVWNAYLSFATHTEVDSKSH</sequence>
<dbReference type="EMBL" id="GL377574">
    <property type="protein sequence ID" value="EFJ30934.1"/>
    <property type="molecule type" value="Genomic_DNA"/>
</dbReference>
<dbReference type="InterPro" id="IPR007248">
    <property type="entry name" value="Mpv17_PMP22"/>
</dbReference>
<evidence type="ECO:0000256" key="4">
    <source>
        <dbReference type="ARBA" id="ARBA00022989"/>
    </source>
</evidence>
<dbReference type="PANTHER" id="PTHR11266">
    <property type="entry name" value="PEROXISOMAL MEMBRANE PROTEIN 2, PXMP2 MPV17"/>
    <property type="match status" value="1"/>
</dbReference>
<evidence type="ECO:0000256" key="1">
    <source>
        <dbReference type="ARBA" id="ARBA00004141"/>
    </source>
</evidence>
<accession>D8R9P6</accession>
<dbReference type="OMA" id="FFYSVCY"/>
<evidence type="ECO:0000256" key="6">
    <source>
        <dbReference type="RuleBase" id="RU363053"/>
    </source>
</evidence>
<dbReference type="eggNOG" id="KOG1944">
    <property type="taxonomic scope" value="Eukaryota"/>
</dbReference>
<dbReference type="Gramene" id="EFJ30934">
    <property type="protein sequence ID" value="EFJ30934"/>
    <property type="gene ID" value="SELMODRAFT_88562"/>
</dbReference>
<dbReference type="Proteomes" id="UP000001514">
    <property type="component" value="Unassembled WGS sequence"/>
</dbReference>
<organism evidence="9">
    <name type="scientific">Selaginella moellendorffii</name>
    <name type="common">Spikemoss</name>
    <dbReference type="NCBI Taxonomy" id="88036"/>
    <lineage>
        <taxon>Eukaryota</taxon>
        <taxon>Viridiplantae</taxon>
        <taxon>Streptophyta</taxon>
        <taxon>Embryophyta</taxon>
        <taxon>Tracheophyta</taxon>
        <taxon>Lycopodiopsida</taxon>
        <taxon>Selaginellales</taxon>
        <taxon>Selaginellaceae</taxon>
        <taxon>Selaginella</taxon>
    </lineage>
</organism>
<evidence type="ECO:0000256" key="7">
    <source>
        <dbReference type="SAM" id="MobiDB-lite"/>
    </source>
</evidence>
<dbReference type="PANTHER" id="PTHR11266:SF80">
    <property type="entry name" value="PEROXISOMAL MEMBRANE PROTEIN 2"/>
    <property type="match status" value="1"/>
</dbReference>
<dbReference type="Pfam" id="PF04117">
    <property type="entry name" value="Mpv17_PMP22"/>
    <property type="match status" value="1"/>
</dbReference>
<keyword evidence="4 6" id="KW-1133">Transmembrane helix</keyword>
<evidence type="ECO:0000256" key="3">
    <source>
        <dbReference type="ARBA" id="ARBA00022692"/>
    </source>
</evidence>
<evidence type="ECO:0000313" key="8">
    <source>
        <dbReference type="EMBL" id="EFJ30934.1"/>
    </source>
</evidence>
<dbReference type="OrthoDB" id="430207at2759"/>